<name>X0RQR0_9ZZZZ</name>
<evidence type="ECO:0000313" key="1">
    <source>
        <dbReference type="EMBL" id="GAF71108.1"/>
    </source>
</evidence>
<protein>
    <submittedName>
        <fullName evidence="1">Uncharacterized protein</fullName>
    </submittedName>
</protein>
<accession>X0RQR0</accession>
<dbReference type="EMBL" id="BARS01005291">
    <property type="protein sequence ID" value="GAF71108.1"/>
    <property type="molecule type" value="Genomic_DNA"/>
</dbReference>
<reference evidence="1" key="1">
    <citation type="journal article" date="2014" name="Front. Microbiol.">
        <title>High frequency of phylogenetically diverse reductive dehalogenase-homologous genes in deep subseafloor sedimentary metagenomes.</title>
        <authorList>
            <person name="Kawai M."/>
            <person name="Futagami T."/>
            <person name="Toyoda A."/>
            <person name="Takaki Y."/>
            <person name="Nishi S."/>
            <person name="Hori S."/>
            <person name="Arai W."/>
            <person name="Tsubouchi T."/>
            <person name="Morono Y."/>
            <person name="Uchiyama I."/>
            <person name="Ito T."/>
            <person name="Fujiyama A."/>
            <person name="Inagaki F."/>
            <person name="Takami H."/>
        </authorList>
    </citation>
    <scope>NUCLEOTIDE SEQUENCE</scope>
    <source>
        <strain evidence="1">Expedition CK06-06</strain>
    </source>
</reference>
<comment type="caution">
    <text evidence="1">The sequence shown here is derived from an EMBL/GenBank/DDBJ whole genome shotgun (WGS) entry which is preliminary data.</text>
</comment>
<dbReference type="AlphaFoldDB" id="X0RQR0"/>
<organism evidence="1">
    <name type="scientific">marine sediment metagenome</name>
    <dbReference type="NCBI Taxonomy" id="412755"/>
    <lineage>
        <taxon>unclassified sequences</taxon>
        <taxon>metagenomes</taxon>
        <taxon>ecological metagenomes</taxon>
    </lineage>
</organism>
<proteinExistence type="predicted"/>
<gene>
    <name evidence="1" type="ORF">S01H1_10364</name>
</gene>
<sequence>MDEKETRKTELVKQYGEVLNTAELQEKYEVSGFGYGMVFVKDKATGKKGAMDFDHMPRFYYNFQAV</sequence>